<comment type="caution">
    <text evidence="1">The sequence shown here is derived from an EMBL/GenBank/DDBJ whole genome shotgun (WGS) entry which is preliminary data.</text>
</comment>
<proteinExistence type="predicted"/>
<feature type="non-terminal residue" evidence="1">
    <location>
        <position position="1"/>
    </location>
</feature>
<dbReference type="EMBL" id="BARW01019721">
    <property type="protein sequence ID" value="GAI98665.1"/>
    <property type="molecule type" value="Genomic_DNA"/>
</dbReference>
<gene>
    <name evidence="1" type="ORF">S12H4_33466</name>
</gene>
<sequence>GVVKNVRSAASRSVAGLKILDGSRRQLTAVYRYADETIPPAQAVA</sequence>
<evidence type="ECO:0000313" key="1">
    <source>
        <dbReference type="EMBL" id="GAI98665.1"/>
    </source>
</evidence>
<protein>
    <submittedName>
        <fullName evidence="1">Uncharacterized protein</fullName>
    </submittedName>
</protein>
<organism evidence="1">
    <name type="scientific">marine sediment metagenome</name>
    <dbReference type="NCBI Taxonomy" id="412755"/>
    <lineage>
        <taxon>unclassified sequences</taxon>
        <taxon>metagenomes</taxon>
        <taxon>ecological metagenomes</taxon>
    </lineage>
</organism>
<accession>X1UFM4</accession>
<reference evidence="1" key="1">
    <citation type="journal article" date="2014" name="Front. Microbiol.">
        <title>High frequency of phylogenetically diverse reductive dehalogenase-homologous genes in deep subseafloor sedimentary metagenomes.</title>
        <authorList>
            <person name="Kawai M."/>
            <person name="Futagami T."/>
            <person name="Toyoda A."/>
            <person name="Takaki Y."/>
            <person name="Nishi S."/>
            <person name="Hori S."/>
            <person name="Arai W."/>
            <person name="Tsubouchi T."/>
            <person name="Morono Y."/>
            <person name="Uchiyama I."/>
            <person name="Ito T."/>
            <person name="Fujiyama A."/>
            <person name="Inagaki F."/>
            <person name="Takami H."/>
        </authorList>
    </citation>
    <scope>NUCLEOTIDE SEQUENCE</scope>
    <source>
        <strain evidence="1">Expedition CK06-06</strain>
    </source>
</reference>
<name>X1UFM4_9ZZZZ</name>
<dbReference type="AlphaFoldDB" id="X1UFM4"/>